<evidence type="ECO:0000313" key="2">
    <source>
        <dbReference type="EMBL" id="KAE9526882.1"/>
    </source>
</evidence>
<feature type="transmembrane region" description="Helical" evidence="1">
    <location>
        <begin position="82"/>
        <end position="101"/>
    </location>
</feature>
<dbReference type="Proteomes" id="UP000475862">
    <property type="component" value="Unassembled WGS sequence"/>
</dbReference>
<keyword evidence="3" id="KW-1185">Reference proteome</keyword>
<feature type="transmembrane region" description="Helical" evidence="1">
    <location>
        <begin position="113"/>
        <end position="131"/>
    </location>
</feature>
<proteinExistence type="predicted"/>
<name>A0A6G0T7W5_APHGL</name>
<keyword evidence="1" id="KW-1133">Transmembrane helix</keyword>
<reference evidence="2 3" key="1">
    <citation type="submission" date="2019-08" db="EMBL/GenBank/DDBJ databases">
        <title>The genome of the soybean aphid Biotype 1, its phylome, world population structure and adaptation to the North American continent.</title>
        <authorList>
            <person name="Giordano R."/>
            <person name="Donthu R.K."/>
            <person name="Hernandez A.G."/>
            <person name="Wright C.L."/>
            <person name="Zimin A.V."/>
        </authorList>
    </citation>
    <scope>NUCLEOTIDE SEQUENCE [LARGE SCALE GENOMIC DNA]</scope>
    <source>
        <tissue evidence="2">Whole aphids</tissue>
    </source>
</reference>
<protein>
    <submittedName>
        <fullName evidence="2">Uncharacterized protein</fullName>
    </submittedName>
</protein>
<keyword evidence="1" id="KW-0812">Transmembrane</keyword>
<feature type="transmembrane region" description="Helical" evidence="1">
    <location>
        <begin position="28"/>
        <end position="46"/>
    </location>
</feature>
<accession>A0A6G0T7W5</accession>
<evidence type="ECO:0000256" key="1">
    <source>
        <dbReference type="SAM" id="Phobius"/>
    </source>
</evidence>
<sequence>MVEGRIKIIGEKTRERKYLLKLNMSRHIPTYIVFFLNLCMIQFFFVKKLNNKYNITFLVTCKCVVAIGTIFIDILNSNFDEILYVNETTILPLKIFIIIFYSRRPTVREAGTLCLHLALFSFTYLNVIKWFNEDKTFFFFFAGDKMTQFIKSHTTAITKVEIGKMIVSCPRTKHRIYQKSIT</sequence>
<gene>
    <name evidence="2" type="ORF">AGLY_013530</name>
</gene>
<comment type="caution">
    <text evidence="2">The sequence shown here is derived from an EMBL/GenBank/DDBJ whole genome shotgun (WGS) entry which is preliminary data.</text>
</comment>
<organism evidence="2 3">
    <name type="scientific">Aphis glycines</name>
    <name type="common">Soybean aphid</name>
    <dbReference type="NCBI Taxonomy" id="307491"/>
    <lineage>
        <taxon>Eukaryota</taxon>
        <taxon>Metazoa</taxon>
        <taxon>Ecdysozoa</taxon>
        <taxon>Arthropoda</taxon>
        <taxon>Hexapoda</taxon>
        <taxon>Insecta</taxon>
        <taxon>Pterygota</taxon>
        <taxon>Neoptera</taxon>
        <taxon>Paraneoptera</taxon>
        <taxon>Hemiptera</taxon>
        <taxon>Sternorrhyncha</taxon>
        <taxon>Aphidomorpha</taxon>
        <taxon>Aphidoidea</taxon>
        <taxon>Aphididae</taxon>
        <taxon>Aphidini</taxon>
        <taxon>Aphis</taxon>
        <taxon>Aphis</taxon>
    </lineage>
</organism>
<feature type="transmembrane region" description="Helical" evidence="1">
    <location>
        <begin position="53"/>
        <end position="76"/>
    </location>
</feature>
<dbReference type="AlphaFoldDB" id="A0A6G0T7W5"/>
<evidence type="ECO:0000313" key="3">
    <source>
        <dbReference type="Proteomes" id="UP000475862"/>
    </source>
</evidence>
<dbReference type="EMBL" id="VYZN01000054">
    <property type="protein sequence ID" value="KAE9526882.1"/>
    <property type="molecule type" value="Genomic_DNA"/>
</dbReference>
<keyword evidence="1" id="KW-0472">Membrane</keyword>